<evidence type="ECO:0000313" key="9">
    <source>
        <dbReference type="Proteomes" id="UP000182412"/>
    </source>
</evidence>
<evidence type="ECO:0000256" key="4">
    <source>
        <dbReference type="ARBA" id="ARBA00023002"/>
    </source>
</evidence>
<keyword evidence="4" id="KW-0560">Oxidoreductase</keyword>
<evidence type="ECO:0000259" key="7">
    <source>
        <dbReference type="Pfam" id="PF00890"/>
    </source>
</evidence>
<evidence type="ECO:0000256" key="2">
    <source>
        <dbReference type="ARBA" id="ARBA00022630"/>
    </source>
</evidence>
<feature type="domain" description="FAD-dependent oxidoreductase 2 FAD-binding" evidence="7">
    <location>
        <begin position="78"/>
        <end position="557"/>
    </location>
</feature>
<dbReference type="RefSeq" id="WP_074573596.1">
    <property type="nucleotide sequence ID" value="NZ_FNJQ01000054.1"/>
</dbReference>
<dbReference type="OrthoDB" id="3169476at2"/>
<dbReference type="AlphaFoldDB" id="A0A1H0VH49"/>
<dbReference type="EMBL" id="FNJQ01000054">
    <property type="protein sequence ID" value="SDP77406.1"/>
    <property type="molecule type" value="Genomic_DNA"/>
</dbReference>
<evidence type="ECO:0000256" key="1">
    <source>
        <dbReference type="ARBA" id="ARBA00001974"/>
    </source>
</evidence>
<name>A0A1H0VH49_SELRU</name>
<dbReference type="PANTHER" id="PTHR43400:SF10">
    <property type="entry name" value="3-OXOSTEROID 1-DEHYDROGENASE"/>
    <property type="match status" value="1"/>
</dbReference>
<organism evidence="8 9">
    <name type="scientific">Selenomonas ruminantium</name>
    <dbReference type="NCBI Taxonomy" id="971"/>
    <lineage>
        <taxon>Bacteria</taxon>
        <taxon>Bacillati</taxon>
        <taxon>Bacillota</taxon>
        <taxon>Negativicutes</taxon>
        <taxon>Selenomonadales</taxon>
        <taxon>Selenomonadaceae</taxon>
        <taxon>Selenomonas</taxon>
    </lineage>
</organism>
<dbReference type="InterPro" id="IPR003953">
    <property type="entry name" value="FAD-dep_OxRdtase_2_FAD-bd"/>
</dbReference>
<dbReference type="GO" id="GO:0008202">
    <property type="term" value="P:steroid metabolic process"/>
    <property type="evidence" value="ECO:0007669"/>
    <property type="project" value="UniProtKB-ARBA"/>
</dbReference>
<keyword evidence="6" id="KW-0732">Signal</keyword>
<dbReference type="InterPro" id="IPR036188">
    <property type="entry name" value="FAD/NAD-bd_sf"/>
</dbReference>
<dbReference type="Proteomes" id="UP000182412">
    <property type="component" value="Unassembled WGS sequence"/>
</dbReference>
<accession>A0A1H0VH49</accession>
<dbReference type="InterPro" id="IPR027477">
    <property type="entry name" value="Succ_DH/fumarate_Rdtase_cat_sf"/>
</dbReference>
<dbReference type="SUPFAM" id="SSF56425">
    <property type="entry name" value="Succinate dehydrogenase/fumarate reductase flavoprotein, catalytic domain"/>
    <property type="match status" value="1"/>
</dbReference>
<evidence type="ECO:0000256" key="6">
    <source>
        <dbReference type="SAM" id="SignalP"/>
    </source>
</evidence>
<feature type="chain" id="PRO_5010288917" evidence="6">
    <location>
        <begin position="32"/>
        <end position="593"/>
    </location>
</feature>
<keyword evidence="2" id="KW-0285">Flavoprotein</keyword>
<protein>
    <submittedName>
        <fullName evidence="8">FAD binding domain-containing protein</fullName>
    </submittedName>
</protein>
<dbReference type="Pfam" id="PF00890">
    <property type="entry name" value="FAD_binding_2"/>
    <property type="match status" value="1"/>
</dbReference>
<dbReference type="SUPFAM" id="SSF51905">
    <property type="entry name" value="FAD/NAD(P)-binding domain"/>
    <property type="match status" value="1"/>
</dbReference>
<evidence type="ECO:0000256" key="5">
    <source>
        <dbReference type="SAM" id="MobiDB-lite"/>
    </source>
</evidence>
<gene>
    <name evidence="8" type="ORF">SAMN05216366_1547</name>
</gene>
<reference evidence="8 9" key="1">
    <citation type="submission" date="2016-10" db="EMBL/GenBank/DDBJ databases">
        <authorList>
            <person name="de Groot N.N."/>
        </authorList>
    </citation>
    <scope>NUCLEOTIDE SEQUENCE [LARGE SCALE GENOMIC DNA]</scope>
    <source>
        <strain evidence="8 9">S137</strain>
    </source>
</reference>
<keyword evidence="3" id="KW-0274">FAD</keyword>
<evidence type="ECO:0000313" key="8">
    <source>
        <dbReference type="EMBL" id="SDP77406.1"/>
    </source>
</evidence>
<dbReference type="Gene3D" id="3.90.700.10">
    <property type="entry name" value="Succinate dehydrogenase/fumarate reductase flavoprotein, catalytic domain"/>
    <property type="match status" value="1"/>
</dbReference>
<proteinExistence type="predicted"/>
<dbReference type="InterPro" id="IPR006311">
    <property type="entry name" value="TAT_signal"/>
</dbReference>
<dbReference type="PROSITE" id="PS51318">
    <property type="entry name" value="TAT"/>
    <property type="match status" value="1"/>
</dbReference>
<feature type="region of interest" description="Disordered" evidence="5">
    <location>
        <begin position="47"/>
        <end position="72"/>
    </location>
</feature>
<evidence type="ECO:0000256" key="3">
    <source>
        <dbReference type="ARBA" id="ARBA00022827"/>
    </source>
</evidence>
<dbReference type="GO" id="GO:0033765">
    <property type="term" value="F:steroid dehydrogenase activity, acting on the CH-CH group of donors"/>
    <property type="evidence" value="ECO:0007669"/>
    <property type="project" value="UniProtKB-ARBA"/>
</dbReference>
<dbReference type="InterPro" id="IPR050315">
    <property type="entry name" value="FAD-oxidoreductase_2"/>
</dbReference>
<sequence>MKRKGNNVSRRSFLKGGAAALSGLLAGPVLLAGCKNPNDHLVAPEEVEKNKQQSSGDDWLGKPPEVQDSSIQDTQEADVIIVGAGVAGLTAARAAAENGASVLVVEKAATWQCRSGQYGTIGNKFQRELGITFDKNKAINENMKQMGYRADQRAWNYWAEHSGQDFDWMLELAPAVHVMKETDTELERDKINLMMMHYPLPPEYHREEENSPTYPTVMTLLPNQKPLLTLVYEKCLAMGVKFVYSTKAVKLLRPHQQEKGRVEGIIGQDVKGGYHRYNASRAVILTTGDYGNNKSMIKHFVPWAIDYFNVFPNKDAKGLPTNTGDGHIMAVWAGAKLEDGPHAPMIHTLGGPLGVDAYLLVNKHGLRFMNEDNGGQQLSCGLYRQPGNFGWQIFDDKWPEQLPYMGVSHGSVNHCVPEAENPKLPADCQWAIGRTAYTSREELRKTKGLVIADTLDELARKLCPDSKQDQQQLLATIQRYNELADAHLDTDFGKAAKRLFPIRTAPFYAGKMEGGAMLVNMGGLTVDPLTANVLDDDYDPIPGLYTAGNTQGGRFVGDYPVVTAGVSHSFALVYGRLAGTMAAKCNPEKGGKE</sequence>
<dbReference type="PROSITE" id="PS51257">
    <property type="entry name" value="PROKAR_LIPOPROTEIN"/>
    <property type="match status" value="1"/>
</dbReference>
<feature type="signal peptide" evidence="6">
    <location>
        <begin position="1"/>
        <end position="31"/>
    </location>
</feature>
<comment type="cofactor">
    <cofactor evidence="1">
        <name>FAD</name>
        <dbReference type="ChEBI" id="CHEBI:57692"/>
    </cofactor>
</comment>
<dbReference type="PANTHER" id="PTHR43400">
    <property type="entry name" value="FUMARATE REDUCTASE"/>
    <property type="match status" value="1"/>
</dbReference>
<dbReference type="Gene3D" id="3.50.50.60">
    <property type="entry name" value="FAD/NAD(P)-binding domain"/>
    <property type="match status" value="1"/>
</dbReference>